<proteinExistence type="predicted"/>
<protein>
    <submittedName>
        <fullName evidence="1">XRE-type DNA-binding protein</fullName>
    </submittedName>
</protein>
<sequence>MPIKGQFSSKMSPILKEKNLIQKQVSQFLKMPQSKF</sequence>
<comment type="caution">
    <text evidence="1">The sequence shown here is derived from an EMBL/GenBank/DDBJ whole genome shotgun (WGS) entry which is preliminary data.</text>
</comment>
<dbReference type="EMBL" id="JBEPLT010000001">
    <property type="protein sequence ID" value="MET3559558.1"/>
    <property type="molecule type" value="Genomic_DNA"/>
</dbReference>
<dbReference type="Proteomes" id="UP001549112">
    <property type="component" value="Unassembled WGS sequence"/>
</dbReference>
<accession>A0ABV2FM15</accession>
<evidence type="ECO:0000313" key="2">
    <source>
        <dbReference type="Proteomes" id="UP001549112"/>
    </source>
</evidence>
<reference evidence="1 2" key="1">
    <citation type="submission" date="2024-06" db="EMBL/GenBank/DDBJ databases">
        <title>Genomic Encyclopedia of Type Strains, Phase IV (KMG-IV): sequencing the most valuable type-strain genomes for metagenomic binning, comparative biology and taxonomic classification.</title>
        <authorList>
            <person name="Goeker M."/>
        </authorList>
    </citation>
    <scope>NUCLEOTIDE SEQUENCE [LARGE SCALE GENOMIC DNA]</scope>
    <source>
        <strain evidence="1 2">DSM 23650</strain>
    </source>
</reference>
<evidence type="ECO:0000313" key="1">
    <source>
        <dbReference type="EMBL" id="MET3559558.1"/>
    </source>
</evidence>
<keyword evidence="1" id="KW-0238">DNA-binding</keyword>
<organism evidence="1 2">
    <name type="scientific">Bartonella japonica</name>
    <dbReference type="NCBI Taxonomy" id="357761"/>
    <lineage>
        <taxon>Bacteria</taxon>
        <taxon>Pseudomonadati</taxon>
        <taxon>Pseudomonadota</taxon>
        <taxon>Alphaproteobacteria</taxon>
        <taxon>Hyphomicrobiales</taxon>
        <taxon>Bartonellaceae</taxon>
        <taxon>Bartonella</taxon>
    </lineage>
</organism>
<name>A0ABV2FM15_9HYPH</name>
<dbReference type="GO" id="GO:0003677">
    <property type="term" value="F:DNA binding"/>
    <property type="evidence" value="ECO:0007669"/>
    <property type="project" value="UniProtKB-KW"/>
</dbReference>
<keyword evidence="2" id="KW-1185">Reference proteome</keyword>
<gene>
    <name evidence="1" type="ORF">ABID39_000228</name>
</gene>